<dbReference type="AlphaFoldDB" id="A0A6I0FFA9"/>
<dbReference type="InterPro" id="IPR052509">
    <property type="entry name" value="Metal_resp_DNA-bind_regulator"/>
</dbReference>
<sequence>MMLSKRQTDLTIYILLALLKEPLKGYDISKKVTRISEGEVKTLNASPYAKLKKMLEQELIEVTEEVNENRRIIYYGITEKGRHTIYEELNKLEVLISRIKKNTEGYE</sequence>
<dbReference type="EMBL" id="WBZC01000006">
    <property type="protein sequence ID" value="KAB3537887.1"/>
    <property type="molecule type" value="Genomic_DNA"/>
</dbReference>
<name>A0A6I0FFA9_9FIRM</name>
<feature type="domain" description="Transcription regulator PadR N-terminal" evidence="1">
    <location>
        <begin position="15"/>
        <end position="85"/>
    </location>
</feature>
<dbReference type="PANTHER" id="PTHR33169">
    <property type="entry name" value="PADR-FAMILY TRANSCRIPTIONAL REGULATOR"/>
    <property type="match status" value="1"/>
</dbReference>
<accession>A0A6I0FFA9</accession>
<dbReference type="InterPro" id="IPR036390">
    <property type="entry name" value="WH_DNA-bd_sf"/>
</dbReference>
<gene>
    <name evidence="2" type="ORF">F8154_01955</name>
</gene>
<dbReference type="Gene3D" id="1.10.10.10">
    <property type="entry name" value="Winged helix-like DNA-binding domain superfamily/Winged helix DNA-binding domain"/>
    <property type="match status" value="1"/>
</dbReference>
<reference evidence="2 3" key="1">
    <citation type="submission" date="2019-10" db="EMBL/GenBank/DDBJ databases">
        <title>Alkaliphilus serpentinus sp. nov. and Alkaliphilus pronyensis sp. nov., two novel anaerobic alkaliphilic species isolated from the serpentinized-hosted hydrothermal field of the Prony Bay (New Caledonia).</title>
        <authorList>
            <person name="Postec A."/>
        </authorList>
    </citation>
    <scope>NUCLEOTIDE SEQUENCE [LARGE SCALE GENOMIC DNA]</scope>
    <source>
        <strain evidence="2 3">LacV</strain>
    </source>
</reference>
<proteinExistence type="predicted"/>
<evidence type="ECO:0000313" key="3">
    <source>
        <dbReference type="Proteomes" id="UP000432715"/>
    </source>
</evidence>
<dbReference type="SUPFAM" id="SSF46785">
    <property type="entry name" value="Winged helix' DNA-binding domain"/>
    <property type="match status" value="1"/>
</dbReference>
<evidence type="ECO:0000259" key="1">
    <source>
        <dbReference type="Pfam" id="PF03551"/>
    </source>
</evidence>
<dbReference type="InterPro" id="IPR005149">
    <property type="entry name" value="Tscrpt_reg_PadR_N"/>
</dbReference>
<evidence type="ECO:0000313" key="2">
    <source>
        <dbReference type="EMBL" id="KAB3537887.1"/>
    </source>
</evidence>
<keyword evidence="3" id="KW-1185">Reference proteome</keyword>
<comment type="caution">
    <text evidence="2">The sequence shown here is derived from an EMBL/GenBank/DDBJ whole genome shotgun (WGS) entry which is preliminary data.</text>
</comment>
<dbReference type="InterPro" id="IPR036388">
    <property type="entry name" value="WH-like_DNA-bd_sf"/>
</dbReference>
<dbReference type="Proteomes" id="UP000432715">
    <property type="component" value="Unassembled WGS sequence"/>
</dbReference>
<dbReference type="OrthoDB" id="9808017at2"/>
<organism evidence="2 3">
    <name type="scientific">Alkaliphilus pronyensis</name>
    <dbReference type="NCBI Taxonomy" id="1482732"/>
    <lineage>
        <taxon>Bacteria</taxon>
        <taxon>Bacillati</taxon>
        <taxon>Bacillota</taxon>
        <taxon>Clostridia</taxon>
        <taxon>Peptostreptococcales</taxon>
        <taxon>Natronincolaceae</taxon>
        <taxon>Alkaliphilus</taxon>
    </lineage>
</organism>
<dbReference type="Pfam" id="PF03551">
    <property type="entry name" value="PadR"/>
    <property type="match status" value="1"/>
</dbReference>
<dbReference type="PANTHER" id="PTHR33169:SF13">
    <property type="entry name" value="PADR-FAMILY TRANSCRIPTIONAL REGULATOR"/>
    <property type="match status" value="1"/>
</dbReference>
<protein>
    <submittedName>
        <fullName evidence="2">PadR family transcriptional regulator</fullName>
    </submittedName>
</protein>